<reference evidence="1" key="1">
    <citation type="journal article" date="2022" name="bioRxiv">
        <title>Sequencing and chromosome-scale assembly of the giantPleurodeles waltlgenome.</title>
        <authorList>
            <person name="Brown T."/>
            <person name="Elewa A."/>
            <person name="Iarovenko S."/>
            <person name="Subramanian E."/>
            <person name="Araus A.J."/>
            <person name="Petzold A."/>
            <person name="Susuki M."/>
            <person name="Suzuki K.-i.T."/>
            <person name="Hayashi T."/>
            <person name="Toyoda A."/>
            <person name="Oliveira C."/>
            <person name="Osipova E."/>
            <person name="Leigh N.D."/>
            <person name="Simon A."/>
            <person name="Yun M.H."/>
        </authorList>
    </citation>
    <scope>NUCLEOTIDE SEQUENCE</scope>
    <source>
        <strain evidence="1">20211129_DDA</strain>
        <tissue evidence="1">Liver</tissue>
    </source>
</reference>
<gene>
    <name evidence="1" type="ORF">NDU88_002915</name>
</gene>
<dbReference type="AlphaFoldDB" id="A0AAV7SD22"/>
<evidence type="ECO:0000313" key="1">
    <source>
        <dbReference type="EMBL" id="KAJ1162447.1"/>
    </source>
</evidence>
<proteinExistence type="predicted"/>
<name>A0AAV7SD22_PLEWA</name>
<comment type="caution">
    <text evidence="1">The sequence shown here is derived from an EMBL/GenBank/DDBJ whole genome shotgun (WGS) entry which is preliminary data.</text>
</comment>
<dbReference type="Proteomes" id="UP001066276">
    <property type="component" value="Chromosome 4_2"/>
</dbReference>
<keyword evidence="2" id="KW-1185">Reference proteome</keyword>
<organism evidence="1 2">
    <name type="scientific">Pleurodeles waltl</name>
    <name type="common">Iberian ribbed newt</name>
    <dbReference type="NCBI Taxonomy" id="8319"/>
    <lineage>
        <taxon>Eukaryota</taxon>
        <taxon>Metazoa</taxon>
        <taxon>Chordata</taxon>
        <taxon>Craniata</taxon>
        <taxon>Vertebrata</taxon>
        <taxon>Euteleostomi</taxon>
        <taxon>Amphibia</taxon>
        <taxon>Batrachia</taxon>
        <taxon>Caudata</taxon>
        <taxon>Salamandroidea</taxon>
        <taxon>Salamandridae</taxon>
        <taxon>Pleurodelinae</taxon>
        <taxon>Pleurodeles</taxon>
    </lineage>
</organism>
<accession>A0AAV7SD22</accession>
<dbReference type="EMBL" id="JANPWB010000008">
    <property type="protein sequence ID" value="KAJ1162447.1"/>
    <property type="molecule type" value="Genomic_DNA"/>
</dbReference>
<sequence>MARGGKAAALQTPSIARAAATASGTRAPVTRVTELRCSQVVITEGAEASSAVTRDICLRGEQVKGAAASRVIYAVFSNSAFLDVRYMLGPSECLSTTSNKLTSVFGVSS</sequence>
<protein>
    <submittedName>
        <fullName evidence="1">Uncharacterized protein</fullName>
    </submittedName>
</protein>
<evidence type="ECO:0000313" key="2">
    <source>
        <dbReference type="Proteomes" id="UP001066276"/>
    </source>
</evidence>